<organism evidence="1 2">
    <name type="scientific">Vibrio mangrovi</name>
    <dbReference type="NCBI Taxonomy" id="474394"/>
    <lineage>
        <taxon>Bacteria</taxon>
        <taxon>Pseudomonadati</taxon>
        <taxon>Pseudomonadota</taxon>
        <taxon>Gammaproteobacteria</taxon>
        <taxon>Vibrionales</taxon>
        <taxon>Vibrionaceae</taxon>
        <taxon>Vibrio</taxon>
    </lineage>
</organism>
<dbReference type="AlphaFoldDB" id="A0A1Y6IW93"/>
<dbReference type="Proteomes" id="UP000196125">
    <property type="component" value="Unassembled WGS sequence"/>
</dbReference>
<proteinExistence type="predicted"/>
<dbReference type="EMBL" id="FXXI01000007">
    <property type="protein sequence ID" value="SMS01945.1"/>
    <property type="molecule type" value="Genomic_DNA"/>
</dbReference>
<evidence type="ECO:0000313" key="1">
    <source>
        <dbReference type="EMBL" id="SMS01945.1"/>
    </source>
</evidence>
<gene>
    <name evidence="1" type="ORF">VIM7927_03256</name>
</gene>
<sequence length="53" mass="5929">MDGFLGFSESGRLIKTVPDPQVPKPSKKDFLVPLPSLKEELAHITLRLLKLNN</sequence>
<protein>
    <submittedName>
        <fullName evidence="1">Uncharacterized protein</fullName>
    </submittedName>
</protein>
<reference evidence="1 2" key="1">
    <citation type="submission" date="2017-05" db="EMBL/GenBank/DDBJ databases">
        <authorList>
            <person name="Song R."/>
            <person name="Chenine A.L."/>
            <person name="Ruprecht R.M."/>
        </authorList>
    </citation>
    <scope>NUCLEOTIDE SEQUENCE [LARGE SCALE GENOMIC DNA]</scope>
    <source>
        <strain evidence="1 2">CECT 7927</strain>
    </source>
</reference>
<name>A0A1Y6IW93_9VIBR</name>
<accession>A0A1Y6IW93</accession>
<evidence type="ECO:0000313" key="2">
    <source>
        <dbReference type="Proteomes" id="UP000196125"/>
    </source>
</evidence>